<dbReference type="Pfam" id="PF01037">
    <property type="entry name" value="AsnC_trans_reg"/>
    <property type="match status" value="1"/>
</dbReference>
<dbReference type="FunFam" id="1.10.10.10:FF:000186">
    <property type="entry name" value="AsnC family transcriptional regulator"/>
    <property type="match status" value="1"/>
</dbReference>
<dbReference type="GO" id="GO:0005829">
    <property type="term" value="C:cytosol"/>
    <property type="evidence" value="ECO:0007669"/>
    <property type="project" value="TreeGrafter"/>
</dbReference>
<evidence type="ECO:0000256" key="3">
    <source>
        <dbReference type="ARBA" id="ARBA00023163"/>
    </source>
</evidence>
<keyword evidence="7" id="KW-1185">Reference proteome</keyword>
<dbReference type="SUPFAM" id="SSF54909">
    <property type="entry name" value="Dimeric alpha+beta barrel"/>
    <property type="match status" value="1"/>
</dbReference>
<dbReference type="SUPFAM" id="SSF46785">
    <property type="entry name" value="Winged helix' DNA-binding domain"/>
    <property type="match status" value="1"/>
</dbReference>
<dbReference type="CDD" id="cd00090">
    <property type="entry name" value="HTH_ARSR"/>
    <property type="match status" value="1"/>
</dbReference>
<dbReference type="PRINTS" id="PR00033">
    <property type="entry name" value="HTHASNC"/>
</dbReference>
<dbReference type="AlphaFoldDB" id="A0A1M7RAL1"/>
<dbReference type="InterPro" id="IPR036390">
    <property type="entry name" value="WH_DNA-bd_sf"/>
</dbReference>
<dbReference type="Pfam" id="PF13404">
    <property type="entry name" value="HTH_AsnC-type"/>
    <property type="match status" value="1"/>
</dbReference>
<dbReference type="InterPro" id="IPR019888">
    <property type="entry name" value="Tscrpt_reg_AsnC-like"/>
</dbReference>
<dbReference type="InterPro" id="IPR000485">
    <property type="entry name" value="AsnC-type_HTH_dom"/>
</dbReference>
<dbReference type="PANTHER" id="PTHR30154">
    <property type="entry name" value="LEUCINE-RESPONSIVE REGULATORY PROTEIN"/>
    <property type="match status" value="1"/>
</dbReference>
<evidence type="ECO:0000313" key="7">
    <source>
        <dbReference type="Proteomes" id="UP000184440"/>
    </source>
</evidence>
<dbReference type="PANTHER" id="PTHR30154:SF53">
    <property type="entry name" value="HTH-TYPE TRANSCRIPTIONAL REGULATOR LRPC"/>
    <property type="match status" value="1"/>
</dbReference>
<organism evidence="6 7">
    <name type="scientific">Cryptosporangium aurantiacum</name>
    <dbReference type="NCBI Taxonomy" id="134849"/>
    <lineage>
        <taxon>Bacteria</taxon>
        <taxon>Bacillati</taxon>
        <taxon>Actinomycetota</taxon>
        <taxon>Actinomycetes</taxon>
        <taxon>Cryptosporangiales</taxon>
        <taxon>Cryptosporangiaceae</taxon>
        <taxon>Cryptosporangium</taxon>
    </lineage>
</organism>
<dbReference type="OrthoDB" id="9809462at2"/>
<proteinExistence type="predicted"/>
<evidence type="ECO:0000313" key="6">
    <source>
        <dbReference type="EMBL" id="SHN43190.1"/>
    </source>
</evidence>
<dbReference type="InterPro" id="IPR019887">
    <property type="entry name" value="Tscrpt_reg_AsnC/Lrp_C"/>
</dbReference>
<dbReference type="InterPro" id="IPR011008">
    <property type="entry name" value="Dimeric_a/b-barrel"/>
</dbReference>
<dbReference type="InterPro" id="IPR011991">
    <property type="entry name" value="ArsR-like_HTH"/>
</dbReference>
<gene>
    <name evidence="6" type="ORF">SAMN05443668_10970</name>
</gene>
<evidence type="ECO:0000256" key="4">
    <source>
        <dbReference type="SAM" id="MobiDB-lite"/>
    </source>
</evidence>
<dbReference type="Proteomes" id="UP000184440">
    <property type="component" value="Unassembled WGS sequence"/>
</dbReference>
<dbReference type="Gene3D" id="3.30.70.920">
    <property type="match status" value="1"/>
</dbReference>
<evidence type="ECO:0000259" key="5">
    <source>
        <dbReference type="PROSITE" id="PS50956"/>
    </source>
</evidence>
<dbReference type="GO" id="GO:0043200">
    <property type="term" value="P:response to amino acid"/>
    <property type="evidence" value="ECO:0007669"/>
    <property type="project" value="TreeGrafter"/>
</dbReference>
<name>A0A1M7RAL1_9ACTN</name>
<reference evidence="6 7" key="1">
    <citation type="submission" date="2016-11" db="EMBL/GenBank/DDBJ databases">
        <authorList>
            <person name="Jaros S."/>
            <person name="Januszkiewicz K."/>
            <person name="Wedrychowicz H."/>
        </authorList>
    </citation>
    <scope>NUCLEOTIDE SEQUENCE [LARGE SCALE GENOMIC DNA]</scope>
    <source>
        <strain evidence="6 7">DSM 46144</strain>
    </source>
</reference>
<keyword evidence="3" id="KW-0804">Transcription</keyword>
<keyword evidence="2" id="KW-0238">DNA-binding</keyword>
<dbReference type="PROSITE" id="PS50956">
    <property type="entry name" value="HTH_ASNC_2"/>
    <property type="match status" value="1"/>
</dbReference>
<evidence type="ECO:0000256" key="2">
    <source>
        <dbReference type="ARBA" id="ARBA00023125"/>
    </source>
</evidence>
<dbReference type="Gene3D" id="1.10.10.10">
    <property type="entry name" value="Winged helix-like DNA-binding domain superfamily/Winged helix DNA-binding domain"/>
    <property type="match status" value="1"/>
</dbReference>
<dbReference type="SMART" id="SM00344">
    <property type="entry name" value="HTH_ASNC"/>
    <property type="match status" value="1"/>
</dbReference>
<accession>A0A1M7RAL1</accession>
<feature type="region of interest" description="Disordered" evidence="4">
    <location>
        <begin position="159"/>
        <end position="187"/>
    </location>
</feature>
<dbReference type="InterPro" id="IPR036388">
    <property type="entry name" value="WH-like_DNA-bd_sf"/>
</dbReference>
<dbReference type="STRING" id="134849.SAMN05443668_10970"/>
<keyword evidence="1" id="KW-0805">Transcription regulation</keyword>
<protein>
    <submittedName>
        <fullName evidence="6">Lrp/AsnC family transcriptional regulator, leucine-responsive regulatory protein</fullName>
    </submittedName>
</protein>
<dbReference type="EMBL" id="FRCS01000009">
    <property type="protein sequence ID" value="SHN43190.1"/>
    <property type="molecule type" value="Genomic_DNA"/>
</dbReference>
<feature type="domain" description="HTH asnC-type" evidence="5">
    <location>
        <begin position="26"/>
        <end position="87"/>
    </location>
</feature>
<sequence>MTIGLAPGPRVRKAVPVNSLRSEYALDDVDWRILTELQRDGRLSFNELGRRIHLSAPSVADRVRKLEQAGVITGYRAVVDPQRAGHGITAFVQLRCALGSCLLRTGRAADYPEVVEIHKLSGAHCTILKLRATTLAHLEGVIEQLGRHGEMHTHVVLSTQFDEPTVSRPGTVDRPVTPATGWTSPAD</sequence>
<evidence type="ECO:0000256" key="1">
    <source>
        <dbReference type="ARBA" id="ARBA00023015"/>
    </source>
</evidence>
<dbReference type="GO" id="GO:0043565">
    <property type="term" value="F:sequence-specific DNA binding"/>
    <property type="evidence" value="ECO:0007669"/>
    <property type="project" value="InterPro"/>
</dbReference>